<reference evidence="3" key="1">
    <citation type="submission" date="2020-06" db="EMBL/GenBank/DDBJ databases">
        <title>Draft genome of Bugula neritina, a colonial animal packing powerful symbionts and potential medicines.</title>
        <authorList>
            <person name="Rayko M."/>
        </authorList>
    </citation>
    <scope>NUCLEOTIDE SEQUENCE [LARGE SCALE GENOMIC DNA]</scope>
    <source>
        <strain evidence="3">Kwan_BN1</strain>
    </source>
</reference>
<feature type="region of interest" description="Disordered" evidence="1">
    <location>
        <begin position="321"/>
        <end position="344"/>
    </location>
</feature>
<dbReference type="InterPro" id="IPR011701">
    <property type="entry name" value="MFS"/>
</dbReference>
<organism evidence="3 4">
    <name type="scientific">Bugula neritina</name>
    <name type="common">Brown bryozoan</name>
    <name type="synonym">Sertularia neritina</name>
    <dbReference type="NCBI Taxonomy" id="10212"/>
    <lineage>
        <taxon>Eukaryota</taxon>
        <taxon>Metazoa</taxon>
        <taxon>Spiralia</taxon>
        <taxon>Lophotrochozoa</taxon>
        <taxon>Bryozoa</taxon>
        <taxon>Gymnolaemata</taxon>
        <taxon>Cheilostomatida</taxon>
        <taxon>Flustrina</taxon>
        <taxon>Buguloidea</taxon>
        <taxon>Bugulidae</taxon>
        <taxon>Bugula</taxon>
    </lineage>
</organism>
<dbReference type="EMBL" id="VXIV02002443">
    <property type="protein sequence ID" value="KAF6025556.1"/>
    <property type="molecule type" value="Genomic_DNA"/>
</dbReference>
<feature type="transmembrane region" description="Helical" evidence="2">
    <location>
        <begin position="184"/>
        <end position="207"/>
    </location>
</feature>
<sequence length="618" mass="67307">MLMGISKLRIDQREELLQRTHLIYNNMEEKYHSDHFENGIQSPEESVNREETNQSSRLLGNETSTTSVINEGDWEDYIPQPPDGGWGWVIAIASFCNNFLVDGIAYCFGVFLTTYATTFSTTIAKASLSNSFLCGVYQLVGPIAGALVNAFGCRKVGIVGSIIAAIAFILSTFSKSIYVFQWTYGIMGGFGFGLMYLPAVIGVGFYFEKRRALATGIAVCGTGIGTFAMAPFASFLLTHLDWINAHYVLAGLLLQGCIFSSLMRPLTGRRRKPPKEADIHTAPTIVVTPIQEENSGVAQDSMKHFQPTEVIELKPRARNIAQSSSALHSNSKSQNPPKLHASAFIGPTTRTPSEIVEDLKRPLYIRNIFHSGVIHPSLEPEDEVTRSSKSIPSVHHARWSCLNKLPKPMADVIAEMVDPYILKNRKMLLLCIANLFAMTGFYVPIIFSADRAVGLGISKDNAAFLLSIMGMCNTIGRVLAGFVSYFPKVSPLLVNNVSTTLAGLSVLLTPFCTSYTTMALSIAGYGLFASTFISLSPVIICNLVGLEKLTNGFGLICLVRGITAIAGPPLEGFLYDSTGDYDATFYMGGACIIVSAALHTLLYIVAETNLFKKKPPSV</sequence>
<keyword evidence="2" id="KW-0472">Membrane</keyword>
<dbReference type="Gene3D" id="1.20.1250.20">
    <property type="entry name" value="MFS general substrate transporter like domains"/>
    <property type="match status" value="2"/>
</dbReference>
<feature type="transmembrane region" description="Helical" evidence="2">
    <location>
        <begin position="427"/>
        <end position="447"/>
    </location>
</feature>
<comment type="caution">
    <text evidence="3">The sequence shown here is derived from an EMBL/GenBank/DDBJ whole genome shotgun (WGS) entry which is preliminary data.</text>
</comment>
<evidence type="ECO:0000256" key="2">
    <source>
        <dbReference type="SAM" id="Phobius"/>
    </source>
</evidence>
<dbReference type="PANTHER" id="PTHR11360:SF286">
    <property type="entry name" value="GH22266P"/>
    <property type="match status" value="1"/>
</dbReference>
<evidence type="ECO:0000313" key="3">
    <source>
        <dbReference type="EMBL" id="KAF6025556.1"/>
    </source>
</evidence>
<protein>
    <recommendedName>
        <fullName evidence="5">Mct1</fullName>
    </recommendedName>
</protein>
<evidence type="ECO:0000313" key="4">
    <source>
        <dbReference type="Proteomes" id="UP000593567"/>
    </source>
</evidence>
<feature type="region of interest" description="Disordered" evidence="1">
    <location>
        <begin position="38"/>
        <end position="62"/>
    </location>
</feature>
<feature type="compositionally biased region" description="Polar residues" evidence="1">
    <location>
        <begin position="321"/>
        <end position="336"/>
    </location>
</feature>
<dbReference type="InterPro" id="IPR050327">
    <property type="entry name" value="Proton-linked_MCT"/>
</dbReference>
<dbReference type="OrthoDB" id="6499973at2759"/>
<feature type="compositionally biased region" description="Polar residues" evidence="1">
    <location>
        <begin position="53"/>
        <end position="62"/>
    </location>
</feature>
<name>A0A7J7JJ61_BUGNE</name>
<dbReference type="CDD" id="cd17352">
    <property type="entry name" value="MFS_MCT_SLC16"/>
    <property type="match status" value="1"/>
</dbReference>
<accession>A0A7J7JJ61</accession>
<proteinExistence type="predicted"/>
<dbReference type="SUPFAM" id="SSF103473">
    <property type="entry name" value="MFS general substrate transporter"/>
    <property type="match status" value="1"/>
</dbReference>
<dbReference type="AlphaFoldDB" id="A0A7J7JJ61"/>
<feature type="transmembrane region" description="Helical" evidence="2">
    <location>
        <begin position="156"/>
        <end position="178"/>
    </location>
</feature>
<gene>
    <name evidence="3" type="ORF">EB796_016134</name>
</gene>
<feature type="transmembrane region" description="Helical" evidence="2">
    <location>
        <begin position="552"/>
        <end position="570"/>
    </location>
</feature>
<feature type="transmembrane region" description="Helical" evidence="2">
    <location>
        <begin position="493"/>
        <end position="516"/>
    </location>
</feature>
<dbReference type="PANTHER" id="PTHR11360">
    <property type="entry name" value="MONOCARBOXYLATE TRANSPORTER"/>
    <property type="match status" value="1"/>
</dbReference>
<keyword evidence="2" id="KW-1133">Transmembrane helix</keyword>
<feature type="transmembrane region" description="Helical" evidence="2">
    <location>
        <begin position="214"/>
        <end position="237"/>
    </location>
</feature>
<feature type="transmembrane region" description="Helical" evidence="2">
    <location>
        <begin position="462"/>
        <end position="486"/>
    </location>
</feature>
<dbReference type="Pfam" id="PF07690">
    <property type="entry name" value="MFS_1"/>
    <property type="match status" value="2"/>
</dbReference>
<dbReference type="Proteomes" id="UP000593567">
    <property type="component" value="Unassembled WGS sequence"/>
</dbReference>
<feature type="transmembrane region" description="Helical" evidence="2">
    <location>
        <begin position="522"/>
        <end position="545"/>
    </location>
</feature>
<dbReference type="InterPro" id="IPR036259">
    <property type="entry name" value="MFS_trans_sf"/>
</dbReference>
<evidence type="ECO:0000256" key="1">
    <source>
        <dbReference type="SAM" id="MobiDB-lite"/>
    </source>
</evidence>
<keyword evidence="4" id="KW-1185">Reference proteome</keyword>
<feature type="transmembrane region" description="Helical" evidence="2">
    <location>
        <begin position="585"/>
        <end position="606"/>
    </location>
</feature>
<feature type="transmembrane region" description="Helical" evidence="2">
    <location>
        <begin position="243"/>
        <end position="262"/>
    </location>
</feature>
<evidence type="ECO:0008006" key="5">
    <source>
        <dbReference type="Google" id="ProtNLM"/>
    </source>
</evidence>
<dbReference type="GO" id="GO:0008028">
    <property type="term" value="F:monocarboxylic acid transmembrane transporter activity"/>
    <property type="evidence" value="ECO:0007669"/>
    <property type="project" value="TreeGrafter"/>
</dbReference>
<keyword evidence="2" id="KW-0812">Transmembrane</keyword>